<proteinExistence type="predicted"/>
<dbReference type="RefSeq" id="WP_218600756.1">
    <property type="nucleotide sequence ID" value="NZ_JADQDJ010000002.1"/>
</dbReference>
<keyword evidence="1" id="KW-1133">Transmembrane helix</keyword>
<feature type="transmembrane region" description="Helical" evidence="1">
    <location>
        <begin position="99"/>
        <end position="116"/>
    </location>
</feature>
<dbReference type="Proteomes" id="UP000694287">
    <property type="component" value="Unassembled WGS sequence"/>
</dbReference>
<gene>
    <name evidence="2" type="ORF">I4I81_11200</name>
</gene>
<comment type="caution">
    <text evidence="2">The sequence shown here is derived from an EMBL/GenBank/DDBJ whole genome shotgun (WGS) entry which is preliminary data.</text>
</comment>
<evidence type="ECO:0000313" key="3">
    <source>
        <dbReference type="Proteomes" id="UP000694287"/>
    </source>
</evidence>
<feature type="transmembrane region" description="Helical" evidence="1">
    <location>
        <begin position="69"/>
        <end position="93"/>
    </location>
</feature>
<accession>A0ABS6URD3</accession>
<sequence length="139" mass="13950">MAPSTVGAIDSNGMVRGASLGFTVLILGVLVTPAVAMVSGPVAGGWPYLATVVAVAVAGMRIDPASRPLLNGALVGLLTYSLAAPFLMFGPIVLSSARLWALCLLAPVAGAATVLARKRLSGPRPASATWPCGRNRAAA</sequence>
<feature type="transmembrane region" description="Helical" evidence="1">
    <location>
        <begin position="20"/>
        <end position="39"/>
    </location>
</feature>
<protein>
    <submittedName>
        <fullName evidence="2">Uncharacterized protein</fullName>
    </submittedName>
</protein>
<keyword evidence="3" id="KW-1185">Reference proteome</keyword>
<organism evidence="2 3">
    <name type="scientific">Pseudonocardia abyssalis</name>
    <dbReference type="NCBI Taxonomy" id="2792008"/>
    <lineage>
        <taxon>Bacteria</taxon>
        <taxon>Bacillati</taxon>
        <taxon>Actinomycetota</taxon>
        <taxon>Actinomycetes</taxon>
        <taxon>Pseudonocardiales</taxon>
        <taxon>Pseudonocardiaceae</taxon>
        <taxon>Pseudonocardia</taxon>
    </lineage>
</organism>
<reference evidence="2 3" key="1">
    <citation type="submission" date="2020-11" db="EMBL/GenBank/DDBJ databases">
        <title>Pseudonocardia abyssalis sp. nov. and Pseudonocardia oceani sp. nov., description and phylogenomic analysis of two novel actinomycetes isolated from the deep Southern Ocean.</title>
        <authorList>
            <person name="Parra J."/>
        </authorList>
    </citation>
    <scope>NUCLEOTIDE SEQUENCE [LARGE SCALE GENOMIC DNA]</scope>
    <source>
        <strain evidence="2 3">KRD-168</strain>
    </source>
</reference>
<evidence type="ECO:0000256" key="1">
    <source>
        <dbReference type="SAM" id="Phobius"/>
    </source>
</evidence>
<name>A0ABS6URD3_9PSEU</name>
<dbReference type="EMBL" id="JADQDK010000001">
    <property type="protein sequence ID" value="MBW0134823.1"/>
    <property type="molecule type" value="Genomic_DNA"/>
</dbReference>
<keyword evidence="1" id="KW-0812">Transmembrane</keyword>
<feature type="transmembrane region" description="Helical" evidence="1">
    <location>
        <begin position="45"/>
        <end position="62"/>
    </location>
</feature>
<evidence type="ECO:0000313" key="2">
    <source>
        <dbReference type="EMBL" id="MBW0134823.1"/>
    </source>
</evidence>
<keyword evidence="1" id="KW-0472">Membrane</keyword>